<dbReference type="Proteomes" id="UP000194003">
    <property type="component" value="Unassembled WGS sequence"/>
</dbReference>
<gene>
    <name evidence="2" type="ORF">MAIT1_01469</name>
</gene>
<dbReference type="AlphaFoldDB" id="A0A1Y2K0D3"/>
<dbReference type="PANTHER" id="PTHR35038">
    <property type="entry name" value="DISSIMILATORY SULFITE REDUCTASE SIRA"/>
    <property type="match status" value="1"/>
</dbReference>
<evidence type="ECO:0000256" key="1">
    <source>
        <dbReference type="ARBA" id="ARBA00022729"/>
    </source>
</evidence>
<dbReference type="EMBL" id="LVJN01000020">
    <property type="protein sequence ID" value="OSM01490.1"/>
    <property type="molecule type" value="Genomic_DNA"/>
</dbReference>
<dbReference type="InterPro" id="IPR036280">
    <property type="entry name" value="Multihaem_cyt_sf"/>
</dbReference>
<dbReference type="SUPFAM" id="SSF48695">
    <property type="entry name" value="Multiheme cytochromes"/>
    <property type="match status" value="1"/>
</dbReference>
<comment type="caution">
    <text evidence="2">The sequence shown here is derived from an EMBL/GenBank/DDBJ whole genome shotgun (WGS) entry which is preliminary data.</text>
</comment>
<proteinExistence type="predicted"/>
<protein>
    <submittedName>
        <fullName evidence="2">Putative Cytochrome c552</fullName>
    </submittedName>
</protein>
<organism evidence="2 3">
    <name type="scientific">Magnetofaba australis IT-1</name>
    <dbReference type="NCBI Taxonomy" id="1434232"/>
    <lineage>
        <taxon>Bacteria</taxon>
        <taxon>Pseudomonadati</taxon>
        <taxon>Pseudomonadota</taxon>
        <taxon>Magnetococcia</taxon>
        <taxon>Magnetococcales</taxon>
        <taxon>Magnetococcaceae</taxon>
        <taxon>Magnetofaba</taxon>
    </lineage>
</organism>
<dbReference type="Gene3D" id="1.10.780.10">
    <property type="entry name" value="Hydroxylamine Oxidoreductase, Chain A, domain 1"/>
    <property type="match status" value="1"/>
</dbReference>
<evidence type="ECO:0000313" key="2">
    <source>
        <dbReference type="EMBL" id="OSM01490.1"/>
    </source>
</evidence>
<dbReference type="Gene3D" id="1.20.850.10">
    <property type="entry name" value="Hydroxylamine Oxidoreductase, Chain A, domain 2"/>
    <property type="match status" value="1"/>
</dbReference>
<dbReference type="InterPro" id="IPR051829">
    <property type="entry name" value="Multiheme_Cytochr_ET"/>
</dbReference>
<reference evidence="2 3" key="1">
    <citation type="journal article" date="2016" name="BMC Genomics">
        <title>Combined genomic and structural analyses of a cultured magnetotactic bacterium reveals its niche adaptation to a dynamic environment.</title>
        <authorList>
            <person name="Araujo A.C."/>
            <person name="Morillo V."/>
            <person name="Cypriano J."/>
            <person name="Teixeira L.C."/>
            <person name="Leao P."/>
            <person name="Lyra S."/>
            <person name="Almeida L.G."/>
            <person name="Bazylinski D.A."/>
            <person name="Vasconcellos A.T."/>
            <person name="Abreu F."/>
            <person name="Lins U."/>
        </authorList>
    </citation>
    <scope>NUCLEOTIDE SEQUENCE [LARGE SCALE GENOMIC DNA]</scope>
    <source>
        <strain evidence="2 3">IT-1</strain>
    </source>
</reference>
<evidence type="ECO:0000313" key="3">
    <source>
        <dbReference type="Proteomes" id="UP000194003"/>
    </source>
</evidence>
<dbReference type="STRING" id="1434232.MAIT1_01469"/>
<name>A0A1Y2K0D3_9PROT</name>
<dbReference type="Pfam" id="PF13447">
    <property type="entry name" value="Multi-haem_cyto"/>
    <property type="match status" value="1"/>
</dbReference>
<keyword evidence="1" id="KW-0732">Signal</keyword>
<keyword evidence="3" id="KW-1185">Reference proteome</keyword>
<sequence>MKENFGLWQEWNASQHGQNGINCLDCHQAQKNDPDAFTHKGQLISILVTPKDCARCHPTEVKEQQRSHHATAGQILNSLDNLLGEVIGGPAAVVVGCRQCHGGKVEIDAKGRPTMDTWPNTGIGRINPDGSWGSCAACHGRHTFSRAQARTPDTCGKCHIGPDHPQLEVYNESKHGILYRAQTETDPSKLNLHSDKWVAGVDNPIAPTCSTCHMSEAQGLAKTHDVGERISWNLRSPVSNKINLVRLDNGKSFDVPEGKPVPKVGSQARGAKVIEVLTWENRREMMETVCYACHGEKFVTGHYKQLDDFVELYNEKFAKPVKAIMGELKKMGKITPSPFDDKIEWIWWEIWHHEGRVARHGAAMMGPDYAWWHGLYEVAQHTYFKFIPELEHIVGKEEAKRLVKKHFTHPGHDWYFNGMNKDALKKIKAEYEKRYGKGSVQ</sequence>
<accession>A0A1Y2K0D3</accession>